<dbReference type="InterPro" id="IPR019786">
    <property type="entry name" value="Zinc_finger_PHD-type_CS"/>
</dbReference>
<keyword evidence="6" id="KW-1185">Reference proteome</keyword>
<evidence type="ECO:0000256" key="2">
    <source>
        <dbReference type="ARBA" id="ARBA00022771"/>
    </source>
</evidence>
<protein>
    <recommendedName>
        <fullName evidence="7">Zinc finger PHD-type domain-containing protein</fullName>
    </recommendedName>
</protein>
<dbReference type="OrthoDB" id="3026831at2759"/>
<evidence type="ECO:0000256" key="4">
    <source>
        <dbReference type="SAM" id="MobiDB-lite"/>
    </source>
</evidence>
<gene>
    <name evidence="5" type="ORF">GALMADRAFT_1200770</name>
</gene>
<keyword evidence="3" id="KW-0862">Zinc</keyword>
<proteinExistence type="predicted"/>
<keyword evidence="1" id="KW-0479">Metal-binding</keyword>
<evidence type="ECO:0000256" key="1">
    <source>
        <dbReference type="ARBA" id="ARBA00022723"/>
    </source>
</evidence>
<dbReference type="PROSITE" id="PS01359">
    <property type="entry name" value="ZF_PHD_1"/>
    <property type="match status" value="1"/>
</dbReference>
<accession>A0A067TNE3</accession>
<dbReference type="InterPro" id="IPR011011">
    <property type="entry name" value="Znf_FYVE_PHD"/>
</dbReference>
<name>A0A067TNE3_GALM3</name>
<dbReference type="Gene3D" id="3.30.40.10">
    <property type="entry name" value="Zinc/RING finger domain, C3HC4 (zinc finger)"/>
    <property type="match status" value="1"/>
</dbReference>
<dbReference type="SUPFAM" id="SSF57903">
    <property type="entry name" value="FYVE/PHD zinc finger"/>
    <property type="match status" value="1"/>
</dbReference>
<keyword evidence="2" id="KW-0863">Zinc-finger</keyword>
<feature type="region of interest" description="Disordered" evidence="4">
    <location>
        <begin position="1"/>
        <end position="63"/>
    </location>
</feature>
<evidence type="ECO:0000313" key="5">
    <source>
        <dbReference type="EMBL" id="KDR80448.1"/>
    </source>
</evidence>
<dbReference type="HOGENOM" id="CLU_1001322_0_0_1"/>
<sequence length="278" mass="31619">MTPVKRTTRHTYHDEFDDDVDDLPENRFEEFDDDSPLSTAPASSSATTTRPPPRSHQCPSGRRQELTWKPLEADTSTLKDISRQLQSFLNFHRSTSEPILSRRRGRYRVRTSHRCPGYSRIEVTLTTDILRSAIVSYSSPTPGEICPVCKEVVEEEILSCLCGNFDDETMPTVRCSTCFEWHHRPCVGGFGTEKFVCRRCNVSVYAPLSTRTSPLTRPARARSRSSESRVQGFSCMPAQLQECRTLNNLSISPHRLAFPRTHTRALPNTIIKSILREV</sequence>
<feature type="compositionally biased region" description="Low complexity" evidence="4">
    <location>
        <begin position="36"/>
        <end position="49"/>
    </location>
</feature>
<reference evidence="6" key="1">
    <citation type="journal article" date="2014" name="Proc. Natl. Acad. Sci. U.S.A.">
        <title>Extensive sampling of basidiomycete genomes demonstrates inadequacy of the white-rot/brown-rot paradigm for wood decay fungi.</title>
        <authorList>
            <person name="Riley R."/>
            <person name="Salamov A.A."/>
            <person name="Brown D.W."/>
            <person name="Nagy L.G."/>
            <person name="Floudas D."/>
            <person name="Held B.W."/>
            <person name="Levasseur A."/>
            <person name="Lombard V."/>
            <person name="Morin E."/>
            <person name="Otillar R."/>
            <person name="Lindquist E.A."/>
            <person name="Sun H."/>
            <person name="LaButti K.M."/>
            <person name="Schmutz J."/>
            <person name="Jabbour D."/>
            <person name="Luo H."/>
            <person name="Baker S.E."/>
            <person name="Pisabarro A.G."/>
            <person name="Walton J.D."/>
            <person name="Blanchette R.A."/>
            <person name="Henrissat B."/>
            <person name="Martin F."/>
            <person name="Cullen D."/>
            <person name="Hibbett D.S."/>
            <person name="Grigoriev I.V."/>
        </authorList>
    </citation>
    <scope>NUCLEOTIDE SEQUENCE [LARGE SCALE GENOMIC DNA]</scope>
    <source>
        <strain evidence="6">CBS 339.88</strain>
    </source>
</reference>
<evidence type="ECO:0008006" key="7">
    <source>
        <dbReference type="Google" id="ProtNLM"/>
    </source>
</evidence>
<evidence type="ECO:0000313" key="6">
    <source>
        <dbReference type="Proteomes" id="UP000027222"/>
    </source>
</evidence>
<dbReference type="EMBL" id="KL142372">
    <property type="protein sequence ID" value="KDR80448.1"/>
    <property type="molecule type" value="Genomic_DNA"/>
</dbReference>
<evidence type="ECO:0000256" key="3">
    <source>
        <dbReference type="ARBA" id="ARBA00022833"/>
    </source>
</evidence>
<feature type="compositionally biased region" description="Basic residues" evidence="4">
    <location>
        <begin position="1"/>
        <end position="10"/>
    </location>
</feature>
<organism evidence="5 6">
    <name type="scientific">Galerina marginata (strain CBS 339.88)</name>
    <dbReference type="NCBI Taxonomy" id="685588"/>
    <lineage>
        <taxon>Eukaryota</taxon>
        <taxon>Fungi</taxon>
        <taxon>Dikarya</taxon>
        <taxon>Basidiomycota</taxon>
        <taxon>Agaricomycotina</taxon>
        <taxon>Agaricomycetes</taxon>
        <taxon>Agaricomycetidae</taxon>
        <taxon>Agaricales</taxon>
        <taxon>Agaricineae</taxon>
        <taxon>Strophariaceae</taxon>
        <taxon>Galerina</taxon>
    </lineage>
</organism>
<dbReference type="Proteomes" id="UP000027222">
    <property type="component" value="Unassembled WGS sequence"/>
</dbReference>
<dbReference type="AlphaFoldDB" id="A0A067TNE3"/>
<dbReference type="STRING" id="685588.A0A067TNE3"/>
<dbReference type="GO" id="GO:0008270">
    <property type="term" value="F:zinc ion binding"/>
    <property type="evidence" value="ECO:0007669"/>
    <property type="project" value="UniProtKB-KW"/>
</dbReference>
<dbReference type="InterPro" id="IPR013083">
    <property type="entry name" value="Znf_RING/FYVE/PHD"/>
</dbReference>